<sequence>MRRLLLSLLLAMTAPAHAAWLHLCPQAAVPAAAPARPPYADTVDADGKRLRWQPADQPAPAGCSGIALPPGVRVETLFPLAPGEEVERTILLHGREREGRFAVSEHVLPSSRQGRPKPASMPLRANLLERMQARAFGVEERVRIELDGGRLRIACDAGTRPAGVLLGGPWFLPRARLRLASAYAGDAGFTLQAADAAQAERGTAIGLGALPTRGAGAAPLRLALPQSLDPANWRHFVLQCPAQAASLTISSLAIEPDPAPGARPAARATWVWQASDWREHGPRLLDWAAAHAVRDLFITVPFKNEAVREPAALAAFIRAAGKRGIRVLSVDGDPHMVLPERQAALARMAHAYAAYNAGVEPAARLAGLQFDVEPYLLPEYGAGKVDWDARYLAMARTLRAAAGSLHLELVVPFWWDGRTALLDGLAPLVDALAVMDYRTDPSQILEFAVPFLDWGARHRKQVRIALEAGEIAPETQRRYVRAAAGEPGQLLRLRLDGQQVLVLLREALPAGDTAGAELFRLQSTREIDGSATTFHQDKPALLRLLPGLEADFSAWDNAFGGMALHEYR</sequence>
<evidence type="ECO:0000313" key="3">
    <source>
        <dbReference type="Proteomes" id="UP001205560"/>
    </source>
</evidence>
<evidence type="ECO:0008006" key="4">
    <source>
        <dbReference type="Google" id="ProtNLM"/>
    </source>
</evidence>
<proteinExistence type="predicted"/>
<evidence type="ECO:0000313" key="2">
    <source>
        <dbReference type="EMBL" id="MCS0591747.1"/>
    </source>
</evidence>
<protein>
    <recommendedName>
        <fullName evidence="4">DUF4434 domain-containing protein</fullName>
    </recommendedName>
</protein>
<dbReference type="RefSeq" id="WP_258847512.1">
    <property type="nucleotide sequence ID" value="NZ_JANUGX010000030.1"/>
</dbReference>
<feature type="signal peptide" evidence="1">
    <location>
        <begin position="1"/>
        <end position="18"/>
    </location>
</feature>
<dbReference type="Proteomes" id="UP001205560">
    <property type="component" value="Unassembled WGS sequence"/>
</dbReference>
<organism evidence="2 3">
    <name type="scientific">Massilia norwichensis</name>
    <dbReference type="NCBI Taxonomy" id="1442366"/>
    <lineage>
        <taxon>Bacteria</taxon>
        <taxon>Pseudomonadati</taxon>
        <taxon>Pseudomonadota</taxon>
        <taxon>Betaproteobacteria</taxon>
        <taxon>Burkholderiales</taxon>
        <taxon>Oxalobacteraceae</taxon>
        <taxon>Telluria group</taxon>
        <taxon>Massilia</taxon>
    </lineage>
</organism>
<comment type="caution">
    <text evidence="2">The sequence shown here is derived from an EMBL/GenBank/DDBJ whole genome shotgun (WGS) entry which is preliminary data.</text>
</comment>
<keyword evidence="1" id="KW-0732">Signal</keyword>
<name>A0ABT2ACH2_9BURK</name>
<feature type="chain" id="PRO_5046191817" description="DUF4434 domain-containing protein" evidence="1">
    <location>
        <begin position="19"/>
        <end position="568"/>
    </location>
</feature>
<dbReference type="EMBL" id="JANUGX010000030">
    <property type="protein sequence ID" value="MCS0591747.1"/>
    <property type="molecule type" value="Genomic_DNA"/>
</dbReference>
<accession>A0ABT2ACH2</accession>
<evidence type="ECO:0000256" key="1">
    <source>
        <dbReference type="SAM" id="SignalP"/>
    </source>
</evidence>
<gene>
    <name evidence="2" type="ORF">NX782_21370</name>
</gene>
<keyword evidence="3" id="KW-1185">Reference proteome</keyword>
<reference evidence="2 3" key="1">
    <citation type="submission" date="2022-08" db="EMBL/GenBank/DDBJ databases">
        <title>Reclassification of Massilia species as members of the genera Telluria, Duganella, Pseudoduganella, Mokoshia gen. nov. and Zemynaea gen. nov. using orthogonal and non-orthogonal genome-based approaches.</title>
        <authorList>
            <person name="Bowman J.P."/>
        </authorList>
    </citation>
    <scope>NUCLEOTIDE SEQUENCE [LARGE SCALE GENOMIC DNA]</scope>
    <source>
        <strain evidence="2 3">LMG 28164</strain>
    </source>
</reference>